<evidence type="ECO:0000313" key="1">
    <source>
        <dbReference type="EMBL" id="KAF0736389.1"/>
    </source>
</evidence>
<evidence type="ECO:0000313" key="2">
    <source>
        <dbReference type="Proteomes" id="UP000481153"/>
    </source>
</evidence>
<protein>
    <submittedName>
        <fullName evidence="1">Uncharacterized protein</fullName>
    </submittedName>
</protein>
<accession>A0A6G0X8Q6</accession>
<keyword evidence="2" id="KW-1185">Reference proteome</keyword>
<organism evidence="1 2">
    <name type="scientific">Aphanomyces euteiches</name>
    <dbReference type="NCBI Taxonomy" id="100861"/>
    <lineage>
        <taxon>Eukaryota</taxon>
        <taxon>Sar</taxon>
        <taxon>Stramenopiles</taxon>
        <taxon>Oomycota</taxon>
        <taxon>Saprolegniomycetes</taxon>
        <taxon>Saprolegniales</taxon>
        <taxon>Verrucalvaceae</taxon>
        <taxon>Aphanomyces</taxon>
    </lineage>
</organism>
<name>A0A6G0X8Q6_9STRA</name>
<dbReference type="EMBL" id="VJMJ01000089">
    <property type="protein sequence ID" value="KAF0736389.1"/>
    <property type="molecule type" value="Genomic_DNA"/>
</dbReference>
<gene>
    <name evidence="1" type="ORF">Ae201684_007408</name>
</gene>
<dbReference type="Proteomes" id="UP000481153">
    <property type="component" value="Unassembled WGS sequence"/>
</dbReference>
<proteinExistence type="predicted"/>
<dbReference type="AlphaFoldDB" id="A0A6G0X8Q6"/>
<comment type="caution">
    <text evidence="1">The sequence shown here is derived from an EMBL/GenBank/DDBJ whole genome shotgun (WGS) entry which is preliminary data.</text>
</comment>
<sequence>MSDRSRQDDKNPRAFISHLDLACYADGRPTVGQRSRAQSPPCHVVLVSSSVFPCGIAASFFPLEQGCNAWAMLAIPIAGNAHGRPPVGRHCTVECSPCHVYFLHLHVNNVNGITGGFFQQQEGTNGKHAMIEMC</sequence>
<reference evidence="1 2" key="1">
    <citation type="submission" date="2019-07" db="EMBL/GenBank/DDBJ databases">
        <title>Genomics analysis of Aphanomyces spp. identifies a new class of oomycete effector associated with host adaptation.</title>
        <authorList>
            <person name="Gaulin E."/>
        </authorList>
    </citation>
    <scope>NUCLEOTIDE SEQUENCE [LARGE SCALE GENOMIC DNA]</scope>
    <source>
        <strain evidence="1 2">ATCC 201684</strain>
    </source>
</reference>